<dbReference type="GO" id="GO:0005737">
    <property type="term" value="C:cytoplasm"/>
    <property type="evidence" value="ECO:0007669"/>
    <property type="project" value="TreeGrafter"/>
</dbReference>
<dbReference type="PATRIC" id="fig|186479.3.peg.1702"/>
<dbReference type="PANTHER" id="PTHR21621">
    <property type="entry name" value="RIBOSOMAL PROTEIN S6 MODIFICATION PROTEIN"/>
    <property type="match status" value="1"/>
</dbReference>
<dbReference type="InterPro" id="IPR011761">
    <property type="entry name" value="ATP-grasp"/>
</dbReference>
<dbReference type="SUPFAM" id="SSF56059">
    <property type="entry name" value="Glutathione synthetase ATP-binding domain-like"/>
    <property type="match status" value="1"/>
</dbReference>
<proteinExistence type="predicted"/>
<dbReference type="PANTHER" id="PTHR21621:SF0">
    <property type="entry name" value="BETA-CITRYLGLUTAMATE SYNTHASE B-RELATED"/>
    <property type="match status" value="1"/>
</dbReference>
<evidence type="ECO:0000313" key="4">
    <source>
        <dbReference type="Proteomes" id="UP000050509"/>
    </source>
</evidence>
<keyword evidence="1" id="KW-0547">Nucleotide-binding</keyword>
<keyword evidence="4" id="KW-1185">Reference proteome</keyword>
<gene>
    <name evidence="3" type="ORF">SE17_27100</name>
</gene>
<dbReference type="AlphaFoldDB" id="A0A0N8PRN4"/>
<evidence type="ECO:0000313" key="3">
    <source>
        <dbReference type="EMBL" id="KPV50413.1"/>
    </source>
</evidence>
<evidence type="ECO:0000256" key="1">
    <source>
        <dbReference type="PROSITE-ProRule" id="PRU00409"/>
    </source>
</evidence>
<protein>
    <submittedName>
        <fullName evidence="3">Glutathione synthase</fullName>
    </submittedName>
</protein>
<dbReference type="GO" id="GO:0046872">
    <property type="term" value="F:metal ion binding"/>
    <property type="evidence" value="ECO:0007669"/>
    <property type="project" value="InterPro"/>
</dbReference>
<accession>A0A0N8PRN4</accession>
<comment type="caution">
    <text evidence="3">The sequence shown here is derived from an EMBL/GenBank/DDBJ whole genome shotgun (WGS) entry which is preliminary data.</text>
</comment>
<dbReference type="GO" id="GO:0005524">
    <property type="term" value="F:ATP binding"/>
    <property type="evidence" value="ECO:0007669"/>
    <property type="project" value="UniProtKB-UniRule"/>
</dbReference>
<name>A0A0N8PRN4_9CHLR</name>
<dbReference type="EMBL" id="LJCR01001408">
    <property type="protein sequence ID" value="KPV50413.1"/>
    <property type="molecule type" value="Genomic_DNA"/>
</dbReference>
<keyword evidence="1" id="KW-0067">ATP-binding</keyword>
<dbReference type="PROSITE" id="PS50975">
    <property type="entry name" value="ATP_GRASP"/>
    <property type="match status" value="1"/>
</dbReference>
<dbReference type="GO" id="GO:0009432">
    <property type="term" value="P:SOS response"/>
    <property type="evidence" value="ECO:0007669"/>
    <property type="project" value="TreeGrafter"/>
</dbReference>
<feature type="domain" description="ATP-grasp" evidence="2">
    <location>
        <begin position="85"/>
        <end position="288"/>
    </location>
</feature>
<dbReference type="Gene3D" id="3.30.470.20">
    <property type="entry name" value="ATP-grasp fold, B domain"/>
    <property type="match status" value="1"/>
</dbReference>
<evidence type="ECO:0000259" key="2">
    <source>
        <dbReference type="PROSITE" id="PS50975"/>
    </source>
</evidence>
<dbReference type="Proteomes" id="UP000050509">
    <property type="component" value="Unassembled WGS sequence"/>
</dbReference>
<dbReference type="GO" id="GO:0018169">
    <property type="term" value="F:ribosomal S6-glutamic acid ligase activity"/>
    <property type="evidence" value="ECO:0007669"/>
    <property type="project" value="TreeGrafter"/>
</dbReference>
<reference evidence="3 4" key="1">
    <citation type="submission" date="2015-09" db="EMBL/GenBank/DDBJ databases">
        <title>Draft genome sequence of Kouleothrix aurantiaca JCM 19913.</title>
        <authorList>
            <person name="Hemp J."/>
        </authorList>
    </citation>
    <scope>NUCLEOTIDE SEQUENCE [LARGE SCALE GENOMIC DNA]</scope>
    <source>
        <strain evidence="3 4">COM-B</strain>
    </source>
</reference>
<sequence>MVGRENTWPGAFIEEVNRRNDGVTAEFVKLGGTRMAEPCEYDVIVDRISHEVPYYRAFLKTAMMSGTFIVNNPFWWSADDKFTGASIATYLGVPHPRSVALPTHSYIEGIVHHESLRNLADRIPWEDHVNYVGGFPVILKPAWGGGFKNVYKVHTMEQLWEAYNQTGIECMMLQEFIEWDKFVRCLVIGQNQIQVIKFDINAPYPNRYFDEPDYLTKDEHDKVVEYAFTLCRALGYDMNTCEFALKDGVPYAIDFTNPAPDMDYWSLKEKFFAWVVKAMADMCIEKAKAGRTPPSDMRWNKLLNA</sequence>
<organism evidence="3 4">
    <name type="scientific">Kouleothrix aurantiaca</name>
    <dbReference type="NCBI Taxonomy" id="186479"/>
    <lineage>
        <taxon>Bacteria</taxon>
        <taxon>Bacillati</taxon>
        <taxon>Chloroflexota</taxon>
        <taxon>Chloroflexia</taxon>
        <taxon>Chloroflexales</taxon>
        <taxon>Roseiflexineae</taxon>
        <taxon>Roseiflexaceae</taxon>
        <taxon>Kouleothrix</taxon>
    </lineage>
</organism>